<dbReference type="PROSITE" id="PS51158">
    <property type="entry name" value="ALPHA_KINASE"/>
    <property type="match status" value="1"/>
</dbReference>
<evidence type="ECO:0000313" key="5">
    <source>
        <dbReference type="EMBL" id="KAG1763417.1"/>
    </source>
</evidence>
<keyword evidence="6" id="KW-1185">Reference proteome</keyword>
<evidence type="ECO:0000313" key="6">
    <source>
        <dbReference type="Proteomes" id="UP000714275"/>
    </source>
</evidence>
<keyword evidence="1" id="KW-0723">Serine/threonine-protein kinase</keyword>
<name>A0A9P6ZFB3_9AGAM</name>
<evidence type="ECO:0000256" key="2">
    <source>
        <dbReference type="ARBA" id="ARBA00022679"/>
    </source>
</evidence>
<dbReference type="InterPro" id="IPR011009">
    <property type="entry name" value="Kinase-like_dom_sf"/>
</dbReference>
<evidence type="ECO:0000256" key="3">
    <source>
        <dbReference type="ARBA" id="ARBA00022777"/>
    </source>
</evidence>
<dbReference type="OrthoDB" id="301415at2759"/>
<keyword evidence="3" id="KW-0418">Kinase</keyword>
<feature type="domain" description="Alpha-type protein kinase" evidence="4">
    <location>
        <begin position="1"/>
        <end position="237"/>
    </location>
</feature>
<protein>
    <recommendedName>
        <fullName evidence="4">Alpha-type protein kinase domain-containing protein</fullName>
    </recommendedName>
</protein>
<accession>A0A9P6ZFB3</accession>
<dbReference type="InterPro" id="IPR004166">
    <property type="entry name" value="a-kinase_dom"/>
</dbReference>
<evidence type="ECO:0000256" key="1">
    <source>
        <dbReference type="ARBA" id="ARBA00022527"/>
    </source>
</evidence>
<dbReference type="Pfam" id="PF02816">
    <property type="entry name" value="Alpha_kinase"/>
    <property type="match status" value="1"/>
</dbReference>
<sequence>MSPPTSGLGSRARHDVIVKCPFHKVYPKDLPASLEYKIGCYLVADESPKLFREANVLYWAKALLGLVYDVIDRATAGASEPIPFDIPRVRFVKAGLALSYCQQDTGIKKPGSKAPLIRAGFLLKEVIDGGDADFIKYIHNMDPNPLLDPDEFGYNFALFLAFTQHVQYVKTGGLVFISDYQGMHFLLTDLQIMTHPSISKNREIFGGGNIEKAVSEFESCHICNHFCKWPGFGLEEFGARDQSSSNDTGFH</sequence>
<dbReference type="GO" id="GO:0005524">
    <property type="term" value="F:ATP binding"/>
    <property type="evidence" value="ECO:0007669"/>
    <property type="project" value="InterPro"/>
</dbReference>
<dbReference type="SUPFAM" id="SSF56112">
    <property type="entry name" value="Protein kinase-like (PK-like)"/>
    <property type="match status" value="1"/>
</dbReference>
<dbReference type="AlphaFoldDB" id="A0A9P6ZFB3"/>
<proteinExistence type="predicted"/>
<gene>
    <name evidence="5" type="ORF">EV702DRAFT_982897</name>
</gene>
<evidence type="ECO:0000259" key="4">
    <source>
        <dbReference type="PROSITE" id="PS51158"/>
    </source>
</evidence>
<reference evidence="5" key="1">
    <citation type="journal article" date="2020" name="New Phytol.">
        <title>Comparative genomics reveals dynamic genome evolution in host specialist ectomycorrhizal fungi.</title>
        <authorList>
            <person name="Lofgren L.A."/>
            <person name="Nguyen N.H."/>
            <person name="Vilgalys R."/>
            <person name="Ruytinx J."/>
            <person name="Liao H.L."/>
            <person name="Branco S."/>
            <person name="Kuo A."/>
            <person name="LaButti K."/>
            <person name="Lipzen A."/>
            <person name="Andreopoulos W."/>
            <person name="Pangilinan J."/>
            <person name="Riley R."/>
            <person name="Hundley H."/>
            <person name="Na H."/>
            <person name="Barry K."/>
            <person name="Grigoriev I.V."/>
            <person name="Stajich J.E."/>
            <person name="Kennedy P.G."/>
        </authorList>
    </citation>
    <scope>NUCLEOTIDE SEQUENCE</scope>
    <source>
        <strain evidence="5">DOB743</strain>
    </source>
</reference>
<organism evidence="5 6">
    <name type="scientific">Suillus placidus</name>
    <dbReference type="NCBI Taxonomy" id="48579"/>
    <lineage>
        <taxon>Eukaryota</taxon>
        <taxon>Fungi</taxon>
        <taxon>Dikarya</taxon>
        <taxon>Basidiomycota</taxon>
        <taxon>Agaricomycotina</taxon>
        <taxon>Agaricomycetes</taxon>
        <taxon>Agaricomycetidae</taxon>
        <taxon>Boletales</taxon>
        <taxon>Suillineae</taxon>
        <taxon>Suillaceae</taxon>
        <taxon>Suillus</taxon>
    </lineage>
</organism>
<dbReference type="Proteomes" id="UP000714275">
    <property type="component" value="Unassembled WGS sequence"/>
</dbReference>
<dbReference type="EMBL" id="JABBWD010000165">
    <property type="protein sequence ID" value="KAG1763417.1"/>
    <property type="molecule type" value="Genomic_DNA"/>
</dbReference>
<dbReference type="Gene3D" id="3.20.200.10">
    <property type="entry name" value="MHCK/EF2 kinase"/>
    <property type="match status" value="1"/>
</dbReference>
<dbReference type="GO" id="GO:0004674">
    <property type="term" value="F:protein serine/threonine kinase activity"/>
    <property type="evidence" value="ECO:0007669"/>
    <property type="project" value="UniProtKB-KW"/>
</dbReference>
<comment type="caution">
    <text evidence="5">The sequence shown here is derived from an EMBL/GenBank/DDBJ whole genome shotgun (WGS) entry which is preliminary data.</text>
</comment>
<keyword evidence="2" id="KW-0808">Transferase</keyword>